<dbReference type="RefSeq" id="WP_223791171.1">
    <property type="nucleotide sequence ID" value="NZ_JAIOUQ010000007.1"/>
</dbReference>
<evidence type="ECO:0000313" key="3">
    <source>
        <dbReference type="Proteomes" id="UP000825933"/>
    </source>
</evidence>
<reference evidence="3" key="1">
    <citation type="journal article" date="2022" name="Microbiol. Resour. Announc.">
        <title>Draft Genome Sequence of a Methanogenic Archaeon from West Spitsbergen Permafrost.</title>
        <authorList>
            <person name="Trubitsyn V."/>
            <person name="Rivkina E."/>
            <person name="Shcherbakova V."/>
        </authorList>
    </citation>
    <scope>NUCLEOTIDE SEQUENCE [LARGE SCALE GENOMIC DNA]</scope>
    <source>
        <strain evidence="3">VT</strain>
    </source>
</reference>
<dbReference type="Proteomes" id="UP000825933">
    <property type="component" value="Unassembled WGS sequence"/>
</dbReference>
<organism evidence="2 3">
    <name type="scientific">Methanobacterium spitsbergense</name>
    <dbReference type="NCBI Taxonomy" id="2874285"/>
    <lineage>
        <taxon>Archaea</taxon>
        <taxon>Methanobacteriati</taxon>
        <taxon>Methanobacteriota</taxon>
        <taxon>Methanomada group</taxon>
        <taxon>Methanobacteria</taxon>
        <taxon>Methanobacteriales</taxon>
        <taxon>Methanobacteriaceae</taxon>
        <taxon>Methanobacterium</taxon>
    </lineage>
</organism>
<dbReference type="InterPro" id="IPR017677">
    <property type="entry name" value="Methan_mark_16"/>
</dbReference>
<name>A0A8T5V1J4_9EURY</name>
<feature type="domain" description="4Fe-4S ferredoxin-type" evidence="1">
    <location>
        <begin position="317"/>
        <end position="342"/>
    </location>
</feature>
<dbReference type="GO" id="GO:0016491">
    <property type="term" value="F:oxidoreductase activity"/>
    <property type="evidence" value="ECO:0007669"/>
    <property type="project" value="UniProtKB-ARBA"/>
</dbReference>
<sequence>MRIRSIEEINKKIKKGDATVLTAEEVSLLVREGNSPKAEDVDVVTTGTCGIMSGTAAILHVPVADPGAFKKAKNILLNGIPGFPGPCPNEWLGSVDLIIYGTAHSIYDSGYGGGFLFKDIVGGNEIEVEVESTEGEIFKSTTSIKDIGTAQMIGTRLAFKNYNSFTNPSEEVVSSIFHAIDMEGPFKGLSVSGCGQLNPLQNDPVMRSICSGSKILLNASEGIVIGRGTRSSNEKPNLMLTADMKDMDPHYLGGFKTGAGPEVFDSVAAAIPILDQSTLEQTFILNKDIVLPVTDIRGRHKVLGSTDYGEVWEGSDERPVYHPENCLNCETCIVRERCPTGAYTNILNTQRCFGCGMCAYSCPNNAFTMESGSVRFDVDDKSIGMPIICRQSDIKRARELTAELKRKIENGKFILNSCFE</sequence>
<dbReference type="SUPFAM" id="SSF54862">
    <property type="entry name" value="4Fe-4S ferredoxins"/>
    <property type="match status" value="1"/>
</dbReference>
<accession>A0A8T5V1J4</accession>
<dbReference type="InterPro" id="IPR017896">
    <property type="entry name" value="4Fe4S_Fe-S-bd"/>
</dbReference>
<protein>
    <submittedName>
        <fullName evidence="2">Methanogenesis marker 16 metalloprotein</fullName>
    </submittedName>
</protein>
<dbReference type="Gene3D" id="3.30.70.20">
    <property type="match status" value="1"/>
</dbReference>
<dbReference type="Pfam" id="PF00037">
    <property type="entry name" value="Fer4"/>
    <property type="match status" value="1"/>
</dbReference>
<feature type="domain" description="4Fe-4S ferredoxin-type" evidence="1">
    <location>
        <begin position="343"/>
        <end position="372"/>
    </location>
</feature>
<evidence type="ECO:0000313" key="2">
    <source>
        <dbReference type="EMBL" id="MBZ2165555.1"/>
    </source>
</evidence>
<dbReference type="InterPro" id="IPR002708">
    <property type="entry name" value="HcyBio"/>
</dbReference>
<keyword evidence="3" id="KW-1185">Reference proteome</keyword>
<dbReference type="NCBIfam" id="TIGR03287">
    <property type="entry name" value="methan_mark_16"/>
    <property type="match status" value="1"/>
</dbReference>
<dbReference type="EMBL" id="JAIOUQ010000007">
    <property type="protein sequence ID" value="MBZ2165555.1"/>
    <property type="molecule type" value="Genomic_DNA"/>
</dbReference>
<dbReference type="InterPro" id="IPR017900">
    <property type="entry name" value="4Fe4S_Fe_S_CS"/>
</dbReference>
<proteinExistence type="predicted"/>
<dbReference type="Pfam" id="PF01837">
    <property type="entry name" value="HcyBio"/>
    <property type="match status" value="1"/>
</dbReference>
<gene>
    <name evidence="2" type="ORF">K8N75_05815</name>
</gene>
<dbReference type="PROSITE" id="PS00198">
    <property type="entry name" value="4FE4S_FER_1"/>
    <property type="match status" value="1"/>
</dbReference>
<comment type="caution">
    <text evidence="2">The sequence shown here is derived from an EMBL/GenBank/DDBJ whole genome shotgun (WGS) entry which is preliminary data.</text>
</comment>
<evidence type="ECO:0000259" key="1">
    <source>
        <dbReference type="PROSITE" id="PS51379"/>
    </source>
</evidence>
<dbReference type="PROSITE" id="PS51379">
    <property type="entry name" value="4FE4S_FER_2"/>
    <property type="match status" value="2"/>
</dbReference>
<dbReference type="AlphaFoldDB" id="A0A8T5V1J4"/>